<sequence>MHDAVREQATTIIARIPEGRVTTYGTIAKMTEGATARSIGALLRLLPKGHTLPWHRVVAAGGRLAHHEGALEQRELLSAEGVIFDARGRIPERFFWP</sequence>
<dbReference type="SUPFAM" id="SSF46767">
    <property type="entry name" value="Methylated DNA-protein cysteine methyltransferase, C-terminal domain"/>
    <property type="match status" value="1"/>
</dbReference>
<dbReference type="Pfam" id="PF01035">
    <property type="entry name" value="DNA_binding_1"/>
    <property type="match status" value="1"/>
</dbReference>
<keyword evidence="3" id="KW-0489">Methyltransferase</keyword>
<protein>
    <submittedName>
        <fullName evidence="3">Methylated-DNA-protein-cysteine methyltransferase related protein</fullName>
    </submittedName>
</protein>
<evidence type="ECO:0000313" key="4">
    <source>
        <dbReference type="Proteomes" id="UP000199046"/>
    </source>
</evidence>
<accession>A0A1I1MXX9</accession>
<dbReference type="Proteomes" id="UP000199046">
    <property type="component" value="Unassembled WGS sequence"/>
</dbReference>
<dbReference type="AlphaFoldDB" id="A0A1I1MXX9"/>
<feature type="domain" description="Methylated-DNA-[protein]-cysteine S-methyltransferase DNA binding" evidence="2">
    <location>
        <begin position="6"/>
        <end position="82"/>
    </location>
</feature>
<organism evidence="3 4">
    <name type="scientific">Kushneria avicenniae</name>
    <dbReference type="NCBI Taxonomy" id="402385"/>
    <lineage>
        <taxon>Bacteria</taxon>
        <taxon>Pseudomonadati</taxon>
        <taxon>Pseudomonadota</taxon>
        <taxon>Gammaproteobacteria</taxon>
        <taxon>Oceanospirillales</taxon>
        <taxon>Halomonadaceae</taxon>
        <taxon>Kushneria</taxon>
    </lineage>
</organism>
<dbReference type="PANTHER" id="PTHR42942:SF1">
    <property type="entry name" value="ALKYLTRANSFERASE-LIKE PROTEIN 1"/>
    <property type="match status" value="1"/>
</dbReference>
<evidence type="ECO:0000313" key="3">
    <source>
        <dbReference type="EMBL" id="SFC90261.1"/>
    </source>
</evidence>
<dbReference type="InterPro" id="IPR014048">
    <property type="entry name" value="MethylDNA_cys_MeTrfase_DNA-bd"/>
</dbReference>
<dbReference type="InterPro" id="IPR052520">
    <property type="entry name" value="ATL_DNA_repair"/>
</dbReference>
<keyword evidence="3" id="KW-0808">Transferase</keyword>
<dbReference type="OrthoDB" id="9132167at2"/>
<dbReference type="PANTHER" id="PTHR42942">
    <property type="entry name" value="6-O-METHYLGUANINE DNA METHYLTRANSFERASE"/>
    <property type="match status" value="1"/>
</dbReference>
<gene>
    <name evidence="3" type="ORF">SAMN05421848_3238</name>
</gene>
<keyword evidence="1" id="KW-0227">DNA damage</keyword>
<evidence type="ECO:0000259" key="2">
    <source>
        <dbReference type="Pfam" id="PF01035"/>
    </source>
</evidence>
<reference evidence="4" key="1">
    <citation type="submission" date="2016-10" db="EMBL/GenBank/DDBJ databases">
        <authorList>
            <person name="Varghese N."/>
            <person name="Submissions S."/>
        </authorList>
    </citation>
    <scope>NUCLEOTIDE SEQUENCE [LARGE SCALE GENOMIC DNA]</scope>
    <source>
        <strain evidence="4">DSM 23439</strain>
    </source>
</reference>
<proteinExistence type="predicted"/>
<dbReference type="STRING" id="402385.SAMN05421848_3238"/>
<dbReference type="RefSeq" id="WP_090136127.1">
    <property type="nucleotide sequence ID" value="NZ_FOLY01000009.1"/>
</dbReference>
<dbReference type="GO" id="GO:0032259">
    <property type="term" value="P:methylation"/>
    <property type="evidence" value="ECO:0007669"/>
    <property type="project" value="UniProtKB-KW"/>
</dbReference>
<dbReference type="GO" id="GO:0008168">
    <property type="term" value="F:methyltransferase activity"/>
    <property type="evidence" value="ECO:0007669"/>
    <property type="project" value="UniProtKB-KW"/>
</dbReference>
<dbReference type="InterPro" id="IPR036217">
    <property type="entry name" value="MethylDNA_cys_MeTrfase_DNAb"/>
</dbReference>
<dbReference type="CDD" id="cd06445">
    <property type="entry name" value="ATase"/>
    <property type="match status" value="1"/>
</dbReference>
<dbReference type="GO" id="GO:0006281">
    <property type="term" value="P:DNA repair"/>
    <property type="evidence" value="ECO:0007669"/>
    <property type="project" value="InterPro"/>
</dbReference>
<dbReference type="InterPro" id="IPR036388">
    <property type="entry name" value="WH-like_DNA-bd_sf"/>
</dbReference>
<keyword evidence="4" id="KW-1185">Reference proteome</keyword>
<dbReference type="Gene3D" id="1.10.10.10">
    <property type="entry name" value="Winged helix-like DNA-binding domain superfamily/Winged helix DNA-binding domain"/>
    <property type="match status" value="1"/>
</dbReference>
<name>A0A1I1MXX9_9GAMM</name>
<evidence type="ECO:0000256" key="1">
    <source>
        <dbReference type="ARBA" id="ARBA00022763"/>
    </source>
</evidence>
<dbReference type="EMBL" id="FOLY01000009">
    <property type="protein sequence ID" value="SFC90261.1"/>
    <property type="molecule type" value="Genomic_DNA"/>
</dbReference>